<sequence>MGAEFVRGRNPRVLFTGRGAVRTLYKKPKALGKVCGDWSKVCPTFSHKQYNGNFTINTVAPTGITKNSSNVALPNCRVDLFRADATQAYIATTYSDGSGNYSF</sequence>
<dbReference type="SUPFAM" id="SSF117074">
    <property type="entry name" value="Hypothetical protein PA1324"/>
    <property type="match status" value="1"/>
</dbReference>
<dbReference type="EMBL" id="LR796867">
    <property type="protein sequence ID" value="CAB4171378.1"/>
    <property type="molecule type" value="Genomic_DNA"/>
</dbReference>
<feature type="non-terminal residue" evidence="1">
    <location>
        <position position="103"/>
    </location>
</feature>
<evidence type="ECO:0000313" key="1">
    <source>
        <dbReference type="EMBL" id="CAB4171378.1"/>
    </source>
</evidence>
<name>A0A6J5PQR1_9CAUD</name>
<reference evidence="1" key="1">
    <citation type="submission" date="2020-05" db="EMBL/GenBank/DDBJ databases">
        <authorList>
            <person name="Chiriac C."/>
            <person name="Salcher M."/>
            <person name="Ghai R."/>
            <person name="Kavagutti S V."/>
        </authorList>
    </citation>
    <scope>NUCLEOTIDE SEQUENCE</scope>
</reference>
<organism evidence="1">
    <name type="scientific">uncultured Caudovirales phage</name>
    <dbReference type="NCBI Taxonomy" id="2100421"/>
    <lineage>
        <taxon>Viruses</taxon>
        <taxon>Duplodnaviria</taxon>
        <taxon>Heunggongvirae</taxon>
        <taxon>Uroviricota</taxon>
        <taxon>Caudoviricetes</taxon>
        <taxon>Peduoviridae</taxon>
        <taxon>Maltschvirus</taxon>
        <taxon>Maltschvirus maltsch</taxon>
    </lineage>
</organism>
<proteinExistence type="predicted"/>
<gene>
    <name evidence="1" type="ORF">UFOVP918_1</name>
</gene>
<protein>
    <submittedName>
        <fullName evidence="1">Uncharacterized protein</fullName>
    </submittedName>
</protein>
<accession>A0A6J5PQR1</accession>